<dbReference type="Gene3D" id="3.20.20.80">
    <property type="entry name" value="Glycosidases"/>
    <property type="match status" value="1"/>
</dbReference>
<protein>
    <submittedName>
        <fullName evidence="1">Chitinase</fullName>
    </submittedName>
</protein>
<dbReference type="Pfam" id="PF00704">
    <property type="entry name" value="Glyco_hydro_18"/>
    <property type="match status" value="1"/>
</dbReference>
<dbReference type="SUPFAM" id="SSF51445">
    <property type="entry name" value="(Trans)glycosidases"/>
    <property type="match status" value="1"/>
</dbReference>
<accession>A0ABV6VMC1</accession>
<dbReference type="InterPro" id="IPR017853">
    <property type="entry name" value="GH"/>
</dbReference>
<dbReference type="InterPro" id="IPR052750">
    <property type="entry name" value="GH18_Chitinase"/>
</dbReference>
<evidence type="ECO:0000313" key="1">
    <source>
        <dbReference type="EMBL" id="MFC1414697.1"/>
    </source>
</evidence>
<dbReference type="EMBL" id="JBHEZX010000027">
    <property type="protein sequence ID" value="MFC1414697.1"/>
    <property type="molecule type" value="Genomic_DNA"/>
</dbReference>
<evidence type="ECO:0000313" key="2">
    <source>
        <dbReference type="Proteomes" id="UP001592582"/>
    </source>
</evidence>
<keyword evidence="2" id="KW-1185">Reference proteome</keyword>
<reference evidence="1 2" key="1">
    <citation type="submission" date="2024-09" db="EMBL/GenBank/DDBJ databases">
        <authorList>
            <person name="Lee S.D."/>
        </authorList>
    </citation>
    <scope>NUCLEOTIDE SEQUENCE [LARGE SCALE GENOMIC DNA]</scope>
    <source>
        <strain evidence="1 2">N1-1</strain>
    </source>
</reference>
<sequence>MRRSPKTLHTVLTGMVATAIASVGVLTAGAGAAHAAGSHAHGSSAVNKIPAHVYAPYFEAYNGDQPATLAKASGAKYLTMAFIQTAVTGSCTAYWNGDPTQPLTSATFGSSIAALQRTGGNIIPSFGGYSADTTTTDIADSCTDVDAIAKVYENVLTTYHTNRIDLDVEADALANTAGIDRRNQAIRKVEQWGERTGHSVSFSYTLPVTTTGLGATGVALLQNAQQEHARVDVVNAMTFDYYDGTVHEMATNAETAATGVEAQLAAIHPHTSAAKLWSGIGITLMPGIDDFGAAETTTLADTATVKAWATRHNLASLSIWALQRDNGGCVGTVGAGTCSGIAQSTWAVSHILEPFTSKHRSPFQGR</sequence>
<comment type="caution">
    <text evidence="1">The sequence shown here is derived from an EMBL/GenBank/DDBJ whole genome shotgun (WGS) entry which is preliminary data.</text>
</comment>
<dbReference type="PANTHER" id="PTHR42976">
    <property type="entry name" value="BIFUNCTIONAL CHITINASE/LYSOZYME-RELATED"/>
    <property type="match status" value="1"/>
</dbReference>
<dbReference type="PANTHER" id="PTHR42976:SF1">
    <property type="entry name" value="GH18 DOMAIN-CONTAINING PROTEIN-RELATED"/>
    <property type="match status" value="1"/>
</dbReference>
<dbReference type="Proteomes" id="UP001592582">
    <property type="component" value="Unassembled WGS sequence"/>
</dbReference>
<dbReference type="InterPro" id="IPR001223">
    <property type="entry name" value="Glyco_hydro18_cat"/>
</dbReference>
<name>A0ABV6VMC1_9ACTN</name>
<dbReference type="CDD" id="cd06543">
    <property type="entry name" value="GH18_PF-ChiA-like"/>
    <property type="match status" value="1"/>
</dbReference>
<proteinExistence type="predicted"/>
<organism evidence="1 2">
    <name type="scientific">Streptacidiphilus alkalitolerans</name>
    <dbReference type="NCBI Taxonomy" id="3342712"/>
    <lineage>
        <taxon>Bacteria</taxon>
        <taxon>Bacillati</taxon>
        <taxon>Actinomycetota</taxon>
        <taxon>Actinomycetes</taxon>
        <taxon>Kitasatosporales</taxon>
        <taxon>Streptomycetaceae</taxon>
        <taxon>Streptacidiphilus</taxon>
    </lineage>
</organism>
<gene>
    <name evidence="1" type="ORF">ACEZDG_36100</name>
</gene>